<feature type="domain" description="C2H2-type" evidence="11">
    <location>
        <begin position="34"/>
        <end position="61"/>
    </location>
</feature>
<dbReference type="GO" id="GO:0000978">
    <property type="term" value="F:RNA polymerase II cis-regulatory region sequence-specific DNA binding"/>
    <property type="evidence" value="ECO:0007669"/>
    <property type="project" value="TreeGrafter"/>
</dbReference>
<dbReference type="EMBL" id="MBFT01001228">
    <property type="protein sequence ID" value="PVU84819.1"/>
    <property type="molecule type" value="Genomic_DNA"/>
</dbReference>
<name>A0A2T9XXK9_9FUNG</name>
<dbReference type="SUPFAM" id="SSF57667">
    <property type="entry name" value="beta-beta-alpha zinc fingers"/>
    <property type="match status" value="1"/>
</dbReference>
<evidence type="ECO:0000313" key="12">
    <source>
        <dbReference type="EMBL" id="PVU84819.1"/>
    </source>
</evidence>
<keyword evidence="13" id="KW-1185">Reference proteome</keyword>
<dbReference type="Proteomes" id="UP000245699">
    <property type="component" value="Unassembled WGS sequence"/>
</dbReference>
<comment type="subcellular location">
    <subcellularLocation>
        <location evidence="1">Nucleus</location>
    </subcellularLocation>
</comment>
<keyword evidence="5" id="KW-0862">Zinc</keyword>
<dbReference type="PROSITE" id="PS00028">
    <property type="entry name" value="ZINC_FINGER_C2H2_1"/>
    <property type="match status" value="1"/>
</dbReference>
<evidence type="ECO:0000256" key="5">
    <source>
        <dbReference type="ARBA" id="ARBA00022833"/>
    </source>
</evidence>
<evidence type="ECO:0000256" key="2">
    <source>
        <dbReference type="ARBA" id="ARBA00022723"/>
    </source>
</evidence>
<keyword evidence="2" id="KW-0479">Metal-binding</keyword>
<dbReference type="GO" id="GO:0008270">
    <property type="term" value="F:zinc ion binding"/>
    <property type="evidence" value="ECO:0007669"/>
    <property type="project" value="UniProtKB-KW"/>
</dbReference>
<organism evidence="12 13">
    <name type="scientific">Furculomyces boomerangus</name>
    <dbReference type="NCBI Taxonomy" id="61424"/>
    <lineage>
        <taxon>Eukaryota</taxon>
        <taxon>Fungi</taxon>
        <taxon>Fungi incertae sedis</taxon>
        <taxon>Zoopagomycota</taxon>
        <taxon>Kickxellomycotina</taxon>
        <taxon>Harpellomycetes</taxon>
        <taxon>Harpellales</taxon>
        <taxon>Harpellaceae</taxon>
        <taxon>Furculomyces</taxon>
    </lineage>
</organism>
<sequence length="524" mass="57570">MERIEGLQLSDQKFEPRKRQKPTIVNKKNEVRAFKCPMCPMAFFRLEHQTRHMRTHTGEKPHHCTFPGCGMNLATEILPGYKLESSYGNNLLPGQQSSPRFRLFPQGIQQAQINQIQRNAKAQSRQINFNRLNNLSGNMKSYLVNQPTTSVGLSSSTSVAQVNSIYQQLGISSPHSSSANPNINFVGNNGTALAARPLAGTSSNVGDKNGSGINGGSSGGMSFENMNYSISNSLASNFGRFDTSSRNFSTGGPGIGQSIYPGISLGSSRIADSDIEKNRVYSENTINGQIFNLPNPSLDFETVSNYALSNSGVGNTSYIHNNSLASPIINNFIENYQESSLKPMVDSSNGSNNVLKSSMKLNSQGSDQMQIQTQVPISIHTHIQNNNQVENDNKSLGLRNENQGIGVGINDGYSGDTNICKNKQGEEISQRSLREDSKYNSPVESDFKFMNESLASNHDSITHIHEQDSQKLQNQLDEYNLIAQYNWNDSVSVGSDDINSFQNDQKVINSEMSFGSILESSTKQ</sequence>
<protein>
    <recommendedName>
        <fullName evidence="11">C2H2-type domain-containing protein</fullName>
    </recommendedName>
</protein>
<evidence type="ECO:0000256" key="10">
    <source>
        <dbReference type="SAM" id="MobiDB-lite"/>
    </source>
</evidence>
<comment type="caution">
    <text evidence="12">The sequence shown here is derived from an EMBL/GenBank/DDBJ whole genome shotgun (WGS) entry which is preliminary data.</text>
</comment>
<evidence type="ECO:0000256" key="9">
    <source>
        <dbReference type="PROSITE-ProRule" id="PRU00042"/>
    </source>
</evidence>
<dbReference type="InterPro" id="IPR051007">
    <property type="entry name" value="creA/MIG_C2H2-ZnF"/>
</dbReference>
<feature type="region of interest" description="Disordered" evidence="10">
    <location>
        <begin position="1"/>
        <end position="21"/>
    </location>
</feature>
<keyword evidence="6" id="KW-0805">Transcription regulation</keyword>
<dbReference type="AlphaFoldDB" id="A0A2T9XXK9"/>
<evidence type="ECO:0000256" key="1">
    <source>
        <dbReference type="ARBA" id="ARBA00004123"/>
    </source>
</evidence>
<evidence type="ECO:0000256" key="6">
    <source>
        <dbReference type="ARBA" id="ARBA00023015"/>
    </source>
</evidence>
<evidence type="ECO:0000256" key="3">
    <source>
        <dbReference type="ARBA" id="ARBA00022737"/>
    </source>
</evidence>
<proteinExistence type="predicted"/>
<dbReference type="GO" id="GO:0000433">
    <property type="term" value="P:carbon catabolite repression of transcription from RNA polymerase II promoter by glucose"/>
    <property type="evidence" value="ECO:0007669"/>
    <property type="project" value="TreeGrafter"/>
</dbReference>
<keyword evidence="7" id="KW-0804">Transcription</keyword>
<dbReference type="STRING" id="61424.A0A2T9XXK9"/>
<evidence type="ECO:0000259" key="11">
    <source>
        <dbReference type="PROSITE" id="PS50157"/>
    </source>
</evidence>
<keyword evidence="8" id="KW-0539">Nucleus</keyword>
<dbReference type="Gene3D" id="3.30.160.60">
    <property type="entry name" value="Classic Zinc Finger"/>
    <property type="match status" value="1"/>
</dbReference>
<dbReference type="GO" id="GO:0005634">
    <property type="term" value="C:nucleus"/>
    <property type="evidence" value="ECO:0007669"/>
    <property type="project" value="UniProtKB-SubCell"/>
</dbReference>
<accession>A0A2T9XXK9</accession>
<dbReference type="InterPro" id="IPR036236">
    <property type="entry name" value="Znf_C2H2_sf"/>
</dbReference>
<dbReference type="InterPro" id="IPR013087">
    <property type="entry name" value="Znf_C2H2_type"/>
</dbReference>
<dbReference type="OrthoDB" id="654211at2759"/>
<evidence type="ECO:0000256" key="8">
    <source>
        <dbReference type="ARBA" id="ARBA00023242"/>
    </source>
</evidence>
<dbReference type="PANTHER" id="PTHR47428:SF1">
    <property type="entry name" value="REGULATORY PROTEIN MIG1-RELATED"/>
    <property type="match status" value="1"/>
</dbReference>
<dbReference type="PROSITE" id="PS50157">
    <property type="entry name" value="ZINC_FINGER_C2H2_2"/>
    <property type="match status" value="1"/>
</dbReference>
<evidence type="ECO:0000256" key="7">
    <source>
        <dbReference type="ARBA" id="ARBA00023163"/>
    </source>
</evidence>
<gene>
    <name evidence="12" type="ORF">BB559_007382</name>
</gene>
<reference evidence="12 13" key="1">
    <citation type="journal article" date="2018" name="MBio">
        <title>Comparative Genomics Reveals the Core Gene Toolbox for the Fungus-Insect Symbiosis.</title>
        <authorList>
            <person name="Wang Y."/>
            <person name="Stata M."/>
            <person name="Wang W."/>
            <person name="Stajich J.E."/>
            <person name="White M.M."/>
            <person name="Moncalvo J.M."/>
        </authorList>
    </citation>
    <scope>NUCLEOTIDE SEQUENCE [LARGE SCALE GENOMIC DNA]</scope>
    <source>
        <strain evidence="12 13">AUS-77-4</strain>
    </source>
</reference>
<evidence type="ECO:0000313" key="13">
    <source>
        <dbReference type="Proteomes" id="UP000245699"/>
    </source>
</evidence>
<dbReference type="GO" id="GO:0005737">
    <property type="term" value="C:cytoplasm"/>
    <property type="evidence" value="ECO:0007669"/>
    <property type="project" value="TreeGrafter"/>
</dbReference>
<keyword evidence="3" id="KW-0677">Repeat</keyword>
<keyword evidence="4 9" id="KW-0863">Zinc-finger</keyword>
<dbReference type="PANTHER" id="PTHR47428">
    <property type="entry name" value="REGULATORY PROTEIN MIG1-RELATED"/>
    <property type="match status" value="1"/>
</dbReference>
<dbReference type="SMART" id="SM00355">
    <property type="entry name" value="ZnF_C2H2"/>
    <property type="match status" value="1"/>
</dbReference>
<evidence type="ECO:0000256" key="4">
    <source>
        <dbReference type="ARBA" id="ARBA00022771"/>
    </source>
</evidence>